<evidence type="ECO:0000313" key="2">
    <source>
        <dbReference type="Proteomes" id="UP000436088"/>
    </source>
</evidence>
<dbReference type="PANTHER" id="PTHR33358">
    <property type="entry name" value="F-BOX PROTEIN WITH A DOMAIN PROTEIN"/>
    <property type="match status" value="1"/>
</dbReference>
<organism evidence="1 2">
    <name type="scientific">Hibiscus syriacus</name>
    <name type="common">Rose of Sharon</name>
    <dbReference type="NCBI Taxonomy" id="106335"/>
    <lineage>
        <taxon>Eukaryota</taxon>
        <taxon>Viridiplantae</taxon>
        <taxon>Streptophyta</taxon>
        <taxon>Embryophyta</taxon>
        <taxon>Tracheophyta</taxon>
        <taxon>Spermatophyta</taxon>
        <taxon>Magnoliopsida</taxon>
        <taxon>eudicotyledons</taxon>
        <taxon>Gunneridae</taxon>
        <taxon>Pentapetalae</taxon>
        <taxon>rosids</taxon>
        <taxon>malvids</taxon>
        <taxon>Malvales</taxon>
        <taxon>Malvaceae</taxon>
        <taxon>Malvoideae</taxon>
        <taxon>Hibiscus</taxon>
    </lineage>
</organism>
<dbReference type="Pfam" id="PF14476">
    <property type="entry name" value="Chloroplast_duf"/>
    <property type="match status" value="1"/>
</dbReference>
<keyword evidence="2" id="KW-1185">Reference proteome</keyword>
<dbReference type="EMBL" id="VEPZ02000866">
    <property type="protein sequence ID" value="KAE8715151.1"/>
    <property type="molecule type" value="Genomic_DNA"/>
</dbReference>
<sequence>MAGVAAATDGGGAGVSLLGLKLASIINYVLIGHWDVGVDGQDLTLTEVLALDEAYPLPLLGVMLEKFLENLKPAVWWPRKRRSKALERRTLAMGSHDGAWTTILAGVAGALASTVKR</sequence>
<dbReference type="InterPro" id="IPR027949">
    <property type="entry name" value="Chloroplast_duf"/>
</dbReference>
<protein>
    <submittedName>
        <fullName evidence="1">Uncharacterized protein</fullName>
    </submittedName>
</protein>
<dbReference type="AlphaFoldDB" id="A0A6A3BGZ8"/>
<proteinExistence type="predicted"/>
<accession>A0A6A3BGZ8</accession>
<comment type="caution">
    <text evidence="1">The sequence shown here is derived from an EMBL/GenBank/DDBJ whole genome shotgun (WGS) entry which is preliminary data.</text>
</comment>
<gene>
    <name evidence="1" type="ORF">F3Y22_tig00110186pilonHSYRG00065</name>
</gene>
<name>A0A6A3BGZ8_HIBSY</name>
<dbReference type="Proteomes" id="UP000436088">
    <property type="component" value="Unassembled WGS sequence"/>
</dbReference>
<evidence type="ECO:0000313" key="1">
    <source>
        <dbReference type="EMBL" id="KAE8715151.1"/>
    </source>
</evidence>
<reference evidence="1" key="1">
    <citation type="submission" date="2019-09" db="EMBL/GenBank/DDBJ databases">
        <title>Draft genome information of white flower Hibiscus syriacus.</title>
        <authorList>
            <person name="Kim Y.-M."/>
        </authorList>
    </citation>
    <scope>NUCLEOTIDE SEQUENCE [LARGE SCALE GENOMIC DNA]</scope>
    <source>
        <strain evidence="1">YM2019G1</strain>
    </source>
</reference>
<dbReference type="PANTHER" id="PTHR33358:SF12">
    <property type="entry name" value="F-BOX PROTEIN WITH A DOMAIN PROTEIN"/>
    <property type="match status" value="1"/>
</dbReference>